<evidence type="ECO:0000313" key="2">
    <source>
        <dbReference type="Proteomes" id="UP000608420"/>
    </source>
</evidence>
<keyword evidence="2" id="KW-1185">Reference proteome</keyword>
<gene>
    <name evidence="1" type="ORF">GCM10010913_19040</name>
</gene>
<accession>A0ABQ1VTB5</accession>
<dbReference type="RefSeq" id="WP_229716947.1">
    <property type="nucleotide sequence ID" value="NZ_BMIW01000010.1"/>
</dbReference>
<dbReference type="Pfam" id="PF14091">
    <property type="entry name" value="DUF4269"/>
    <property type="match status" value="1"/>
</dbReference>
<comment type="caution">
    <text evidence="1">The sequence shown here is derived from an EMBL/GenBank/DDBJ whole genome shotgun (WGS) entry which is preliminary data.</text>
</comment>
<dbReference type="Proteomes" id="UP000608420">
    <property type="component" value="Unassembled WGS sequence"/>
</dbReference>
<dbReference type="EMBL" id="BMIW01000010">
    <property type="protein sequence ID" value="GGF97539.1"/>
    <property type="molecule type" value="Genomic_DNA"/>
</dbReference>
<evidence type="ECO:0000313" key="1">
    <source>
        <dbReference type="EMBL" id="GGF97539.1"/>
    </source>
</evidence>
<proteinExistence type="predicted"/>
<organism evidence="1 2">
    <name type="scientific">Paenibacillus aceti</name>
    <dbReference type="NCBI Taxonomy" id="1820010"/>
    <lineage>
        <taxon>Bacteria</taxon>
        <taxon>Bacillati</taxon>
        <taxon>Bacillota</taxon>
        <taxon>Bacilli</taxon>
        <taxon>Bacillales</taxon>
        <taxon>Paenibacillaceae</taxon>
        <taxon>Paenibacillus</taxon>
    </lineage>
</organism>
<dbReference type="GO" id="GO:0016787">
    <property type="term" value="F:hydrolase activity"/>
    <property type="evidence" value="ECO:0007669"/>
    <property type="project" value="UniProtKB-KW"/>
</dbReference>
<keyword evidence="1" id="KW-0378">Hydrolase</keyword>
<protein>
    <submittedName>
        <fullName evidence="1">Alpha/beta hydrolase</fullName>
    </submittedName>
</protein>
<sequence length="187" mass="22274">MIHNWTDLRYLLAGNPAQREVYHLLNKYKLMQLLELYQPTLVGTLPIGIHVENSDLDIICEVRDFVRFEALAEVNFQRYPGFERARRQVAGIWRVKVNFQLEDWPVEIFGQQRAVVEQNGYRHMVLEDRLLRLYGEEFRQQIIALKREGLKTEPAFAKLMQLEGDPYNRLLELETWDDEQLRTLWVG</sequence>
<dbReference type="InterPro" id="IPR025365">
    <property type="entry name" value="DUF4269"/>
</dbReference>
<reference evidence="2" key="1">
    <citation type="journal article" date="2019" name="Int. J. Syst. Evol. Microbiol.">
        <title>The Global Catalogue of Microorganisms (GCM) 10K type strain sequencing project: providing services to taxonomists for standard genome sequencing and annotation.</title>
        <authorList>
            <consortium name="The Broad Institute Genomics Platform"/>
            <consortium name="The Broad Institute Genome Sequencing Center for Infectious Disease"/>
            <person name="Wu L."/>
            <person name="Ma J."/>
        </authorList>
    </citation>
    <scope>NUCLEOTIDE SEQUENCE [LARGE SCALE GENOMIC DNA]</scope>
    <source>
        <strain evidence="2">CGMCC 1.15420</strain>
    </source>
</reference>
<name>A0ABQ1VTB5_9BACL</name>